<dbReference type="PANTHER" id="PTHR30221">
    <property type="entry name" value="SMALL-CONDUCTANCE MECHANOSENSITIVE CHANNEL"/>
    <property type="match status" value="1"/>
</dbReference>
<feature type="transmembrane region" description="Helical" evidence="7">
    <location>
        <begin position="52"/>
        <end position="73"/>
    </location>
</feature>
<keyword evidence="6 7" id="KW-0472">Membrane</keyword>
<dbReference type="Gene3D" id="2.30.30.60">
    <property type="match status" value="1"/>
</dbReference>
<evidence type="ECO:0000256" key="4">
    <source>
        <dbReference type="ARBA" id="ARBA00022692"/>
    </source>
</evidence>
<comment type="subcellular location">
    <subcellularLocation>
        <location evidence="1">Cell membrane</location>
        <topology evidence="1">Multi-pass membrane protein</topology>
    </subcellularLocation>
</comment>
<dbReference type="SUPFAM" id="SSF50182">
    <property type="entry name" value="Sm-like ribonucleoproteins"/>
    <property type="match status" value="1"/>
</dbReference>
<comment type="similarity">
    <text evidence="2">Belongs to the MscS (TC 1.A.23) family.</text>
</comment>
<feature type="domain" description="Mechanosensitive ion channel MscS" evidence="8">
    <location>
        <begin position="101"/>
        <end position="167"/>
    </location>
</feature>
<dbReference type="Gene3D" id="3.30.70.100">
    <property type="match status" value="1"/>
</dbReference>
<dbReference type="SUPFAM" id="SSF82689">
    <property type="entry name" value="Mechanosensitive channel protein MscS (YggB), C-terminal domain"/>
    <property type="match status" value="1"/>
</dbReference>
<proteinExistence type="inferred from homology"/>
<keyword evidence="4 7" id="KW-0812">Transmembrane</keyword>
<comment type="caution">
    <text evidence="10">The sequence shown here is derived from an EMBL/GenBank/DDBJ whole genome shotgun (WGS) entry which is preliminary data.</text>
</comment>
<dbReference type="EMBL" id="QMFY01000003">
    <property type="protein sequence ID" value="RAW01813.1"/>
    <property type="molecule type" value="Genomic_DNA"/>
</dbReference>
<dbReference type="InterPro" id="IPR006685">
    <property type="entry name" value="MscS_channel_2nd"/>
</dbReference>
<feature type="transmembrane region" description="Helical" evidence="7">
    <location>
        <begin position="79"/>
        <end position="97"/>
    </location>
</feature>
<dbReference type="InterPro" id="IPR011066">
    <property type="entry name" value="MscS_channel_C_sf"/>
</dbReference>
<dbReference type="PANTHER" id="PTHR30221:SF1">
    <property type="entry name" value="SMALL-CONDUCTANCE MECHANOSENSITIVE CHANNEL"/>
    <property type="match status" value="1"/>
</dbReference>
<dbReference type="OrthoDB" id="9809206at2"/>
<dbReference type="InterPro" id="IPR049278">
    <property type="entry name" value="MS_channel_C"/>
</dbReference>
<dbReference type="Pfam" id="PF21082">
    <property type="entry name" value="MS_channel_3rd"/>
    <property type="match status" value="1"/>
</dbReference>
<dbReference type="SUPFAM" id="SSF82861">
    <property type="entry name" value="Mechanosensitive channel protein MscS (YggB), transmembrane region"/>
    <property type="match status" value="1"/>
</dbReference>
<dbReference type="Gene3D" id="1.10.287.1260">
    <property type="match status" value="1"/>
</dbReference>
<dbReference type="Pfam" id="PF00924">
    <property type="entry name" value="MS_channel_2nd"/>
    <property type="match status" value="1"/>
</dbReference>
<organism evidence="10 11">
    <name type="scientific">Pseudochryseolinea flava</name>
    <dbReference type="NCBI Taxonomy" id="2059302"/>
    <lineage>
        <taxon>Bacteria</taxon>
        <taxon>Pseudomonadati</taxon>
        <taxon>Bacteroidota</taxon>
        <taxon>Cytophagia</taxon>
        <taxon>Cytophagales</taxon>
        <taxon>Fulvivirgaceae</taxon>
        <taxon>Pseudochryseolinea</taxon>
    </lineage>
</organism>
<dbReference type="GO" id="GO:0008381">
    <property type="term" value="F:mechanosensitive monoatomic ion channel activity"/>
    <property type="evidence" value="ECO:0007669"/>
    <property type="project" value="InterPro"/>
</dbReference>
<feature type="domain" description="Mechanosensitive ion channel MscS C-terminal" evidence="9">
    <location>
        <begin position="178"/>
        <end position="267"/>
    </location>
</feature>
<evidence type="ECO:0000256" key="3">
    <source>
        <dbReference type="ARBA" id="ARBA00022475"/>
    </source>
</evidence>
<dbReference type="GO" id="GO:0005886">
    <property type="term" value="C:plasma membrane"/>
    <property type="evidence" value="ECO:0007669"/>
    <property type="project" value="UniProtKB-SubCell"/>
</dbReference>
<gene>
    <name evidence="10" type="ORF">DQQ10_09220</name>
</gene>
<keyword evidence="11" id="KW-1185">Reference proteome</keyword>
<dbReference type="Proteomes" id="UP000251889">
    <property type="component" value="Unassembled WGS sequence"/>
</dbReference>
<evidence type="ECO:0000313" key="10">
    <source>
        <dbReference type="EMBL" id="RAW01813.1"/>
    </source>
</evidence>
<feature type="transmembrane region" description="Helical" evidence="7">
    <location>
        <begin position="12"/>
        <end position="32"/>
    </location>
</feature>
<evidence type="ECO:0000259" key="9">
    <source>
        <dbReference type="Pfam" id="PF21082"/>
    </source>
</evidence>
<keyword evidence="3" id="KW-1003">Cell membrane</keyword>
<evidence type="ECO:0000313" key="11">
    <source>
        <dbReference type="Proteomes" id="UP000251889"/>
    </source>
</evidence>
<dbReference type="InterPro" id="IPR045275">
    <property type="entry name" value="MscS_archaea/bacteria_type"/>
</dbReference>
<reference evidence="10 11" key="1">
    <citation type="submission" date="2018-06" db="EMBL/GenBank/DDBJ databases">
        <title>Chryseolinea flavus sp. nov., a member of the phylum Bacteroidetes isolated from soil.</title>
        <authorList>
            <person name="Li Y."/>
            <person name="Wang J."/>
        </authorList>
    </citation>
    <scope>NUCLEOTIDE SEQUENCE [LARGE SCALE GENOMIC DNA]</scope>
    <source>
        <strain evidence="10 11">SDU1-6</strain>
    </source>
</reference>
<dbReference type="InterPro" id="IPR010920">
    <property type="entry name" value="LSM_dom_sf"/>
</dbReference>
<sequence>MNYMGTFWNDLLFAVIVMSIGVVIARILRIVIGRLVTGASTKLKVDPTKYNFLKNAVEFIIYVIALIVIFNSIPKLRAYGTALFAGAGVLAAIVGFASQSAFSNIVSGVFIVIFRPFSVGDRVQVGQLYTGDVEDITLRHTVIKDFENRRIVIPNAVINNETIINSSLSHEKICTFLEIGVSFDADVDKAMSIMQEEALNHPFCQDNRTFEETAEGKPKVVVRMLGLTETAVRLRASIWATNPSDAFEMRCDLFKSIKARFDAEGISLAFPQRVVYLRESTTDKKS</sequence>
<keyword evidence="5 7" id="KW-1133">Transmembrane helix</keyword>
<evidence type="ECO:0000256" key="1">
    <source>
        <dbReference type="ARBA" id="ARBA00004651"/>
    </source>
</evidence>
<protein>
    <submittedName>
        <fullName evidence="10">Mechanosensitive ion channel family protein</fullName>
    </submittedName>
</protein>
<dbReference type="AlphaFoldDB" id="A0A364Y4R6"/>
<evidence type="ECO:0000256" key="5">
    <source>
        <dbReference type="ARBA" id="ARBA00022989"/>
    </source>
</evidence>
<name>A0A364Y4R6_9BACT</name>
<accession>A0A364Y4R6</accession>
<evidence type="ECO:0000259" key="8">
    <source>
        <dbReference type="Pfam" id="PF00924"/>
    </source>
</evidence>
<evidence type="ECO:0000256" key="2">
    <source>
        <dbReference type="ARBA" id="ARBA00008017"/>
    </source>
</evidence>
<evidence type="ECO:0000256" key="6">
    <source>
        <dbReference type="ARBA" id="ARBA00023136"/>
    </source>
</evidence>
<dbReference type="InterPro" id="IPR011014">
    <property type="entry name" value="MscS_channel_TM-2"/>
</dbReference>
<evidence type="ECO:0000256" key="7">
    <source>
        <dbReference type="SAM" id="Phobius"/>
    </source>
</evidence>
<dbReference type="InterPro" id="IPR023408">
    <property type="entry name" value="MscS_beta-dom_sf"/>
</dbReference>